<evidence type="ECO:0000256" key="2">
    <source>
        <dbReference type="SAM" id="MobiDB-lite"/>
    </source>
</evidence>
<dbReference type="PANTHER" id="PTHR13082">
    <property type="entry name" value="SAP18"/>
    <property type="match status" value="1"/>
</dbReference>
<evidence type="ECO:0000313" key="3">
    <source>
        <dbReference type="EMBL" id="KAK4252335.1"/>
    </source>
</evidence>
<dbReference type="GO" id="GO:0005634">
    <property type="term" value="C:nucleus"/>
    <property type="evidence" value="ECO:0007669"/>
    <property type="project" value="TreeGrafter"/>
</dbReference>
<feature type="compositionally biased region" description="Gly residues" evidence="2">
    <location>
        <begin position="207"/>
        <end position="234"/>
    </location>
</feature>
<dbReference type="InterPro" id="IPR042534">
    <property type="entry name" value="SAP18_sf"/>
</dbReference>
<feature type="region of interest" description="Disordered" evidence="2">
    <location>
        <begin position="182"/>
        <end position="273"/>
    </location>
</feature>
<dbReference type="EMBL" id="MU857601">
    <property type="protein sequence ID" value="KAK4252335.1"/>
    <property type="molecule type" value="Genomic_DNA"/>
</dbReference>
<dbReference type="InterPro" id="IPR010516">
    <property type="entry name" value="SAP18"/>
</dbReference>
<dbReference type="AlphaFoldDB" id="A0AAN7HV65"/>
<evidence type="ECO:0000313" key="4">
    <source>
        <dbReference type="Proteomes" id="UP001303647"/>
    </source>
</evidence>
<dbReference type="Proteomes" id="UP001303647">
    <property type="component" value="Unassembled WGS sequence"/>
</dbReference>
<proteinExistence type="inferred from homology"/>
<feature type="compositionally biased region" description="Gly residues" evidence="2">
    <location>
        <begin position="182"/>
        <end position="195"/>
    </location>
</feature>
<name>A0AAN7HV65_9PEZI</name>
<accession>A0AAN7HV65</accession>
<evidence type="ECO:0000256" key="1">
    <source>
        <dbReference type="ARBA" id="ARBA00009143"/>
    </source>
</evidence>
<dbReference type="Gene3D" id="3.10.20.550">
    <property type="entry name" value="ASAP complex, SAP18 subunit"/>
    <property type="match status" value="1"/>
</dbReference>
<reference evidence="3" key="2">
    <citation type="submission" date="2023-05" db="EMBL/GenBank/DDBJ databases">
        <authorList>
            <consortium name="Lawrence Berkeley National Laboratory"/>
            <person name="Steindorff A."/>
            <person name="Hensen N."/>
            <person name="Bonometti L."/>
            <person name="Westerberg I."/>
            <person name="Brannstrom I.O."/>
            <person name="Guillou S."/>
            <person name="Cros-Aarteil S."/>
            <person name="Calhoun S."/>
            <person name="Haridas S."/>
            <person name="Kuo A."/>
            <person name="Mondo S."/>
            <person name="Pangilinan J."/>
            <person name="Riley R."/>
            <person name="Labutti K."/>
            <person name="Andreopoulos B."/>
            <person name="Lipzen A."/>
            <person name="Chen C."/>
            <person name="Yanf M."/>
            <person name="Daum C."/>
            <person name="Ng V."/>
            <person name="Clum A."/>
            <person name="Ohm R."/>
            <person name="Martin F."/>
            <person name="Silar P."/>
            <person name="Natvig D."/>
            <person name="Lalanne C."/>
            <person name="Gautier V."/>
            <person name="Ament-Velasquez S.L."/>
            <person name="Kruys A."/>
            <person name="Hutchinson M.I."/>
            <person name="Powell A.J."/>
            <person name="Barry K."/>
            <person name="Miller A.N."/>
            <person name="Grigoriev I.V."/>
            <person name="Debuchy R."/>
            <person name="Gladieux P."/>
            <person name="Thoren M.H."/>
            <person name="Johannesson H."/>
        </authorList>
    </citation>
    <scope>NUCLEOTIDE SEQUENCE</scope>
    <source>
        <strain evidence="3">CBS 359.72</strain>
    </source>
</reference>
<sequence length="273" mass="28807">MSPGELNRHETPPFLVKVFYRTGAFHRPEEFNANALPPHLQIHTWPNCTLSELSDHIASASPPVLPDPAVGTRLCFSLIYADTRGGRRTDLPPRYVSKFLGSVVLQGPGMQDPPPPSPPPPPLGGGEDDGDGDDEARMTLADARFITGDFISCAILPPDELTGDVVPASSARLGRGAGVGEARGGYGGDNGGDGGAPPPFSGSRRGSYGGPPLGGFRGRGHRGGGNSRGYGGGGRYRERDEPFGRGAARIPDGDWRRGDRLPDEPPRGGRWGR</sequence>
<comment type="caution">
    <text evidence="3">The sequence shown here is derived from an EMBL/GenBank/DDBJ whole genome shotgun (WGS) entry which is preliminary data.</text>
</comment>
<protein>
    <submittedName>
        <fullName evidence="3">Sin3 associated polypeptide p18-domain-containing protein</fullName>
    </submittedName>
</protein>
<organism evidence="3 4">
    <name type="scientific">Corynascus novoguineensis</name>
    <dbReference type="NCBI Taxonomy" id="1126955"/>
    <lineage>
        <taxon>Eukaryota</taxon>
        <taxon>Fungi</taxon>
        <taxon>Dikarya</taxon>
        <taxon>Ascomycota</taxon>
        <taxon>Pezizomycotina</taxon>
        <taxon>Sordariomycetes</taxon>
        <taxon>Sordariomycetidae</taxon>
        <taxon>Sordariales</taxon>
        <taxon>Chaetomiaceae</taxon>
        <taxon>Corynascus</taxon>
    </lineage>
</organism>
<feature type="compositionally biased region" description="Pro residues" evidence="2">
    <location>
        <begin position="111"/>
        <end position="123"/>
    </location>
</feature>
<reference evidence="3" key="1">
    <citation type="journal article" date="2023" name="Mol. Phylogenet. Evol.">
        <title>Genome-scale phylogeny and comparative genomics of the fungal order Sordariales.</title>
        <authorList>
            <person name="Hensen N."/>
            <person name="Bonometti L."/>
            <person name="Westerberg I."/>
            <person name="Brannstrom I.O."/>
            <person name="Guillou S."/>
            <person name="Cros-Aarteil S."/>
            <person name="Calhoun S."/>
            <person name="Haridas S."/>
            <person name="Kuo A."/>
            <person name="Mondo S."/>
            <person name="Pangilinan J."/>
            <person name="Riley R."/>
            <person name="LaButti K."/>
            <person name="Andreopoulos B."/>
            <person name="Lipzen A."/>
            <person name="Chen C."/>
            <person name="Yan M."/>
            <person name="Daum C."/>
            <person name="Ng V."/>
            <person name="Clum A."/>
            <person name="Steindorff A."/>
            <person name="Ohm R.A."/>
            <person name="Martin F."/>
            <person name="Silar P."/>
            <person name="Natvig D.O."/>
            <person name="Lalanne C."/>
            <person name="Gautier V."/>
            <person name="Ament-Velasquez S.L."/>
            <person name="Kruys A."/>
            <person name="Hutchinson M.I."/>
            <person name="Powell A.J."/>
            <person name="Barry K."/>
            <person name="Miller A.N."/>
            <person name="Grigoriev I.V."/>
            <person name="Debuchy R."/>
            <person name="Gladieux P."/>
            <person name="Hiltunen Thoren M."/>
            <person name="Johannesson H."/>
        </authorList>
    </citation>
    <scope>NUCLEOTIDE SEQUENCE</scope>
    <source>
        <strain evidence="3">CBS 359.72</strain>
    </source>
</reference>
<feature type="compositionally biased region" description="Basic and acidic residues" evidence="2">
    <location>
        <begin position="251"/>
        <end position="267"/>
    </location>
</feature>
<keyword evidence="4" id="KW-1185">Reference proteome</keyword>
<feature type="region of interest" description="Disordered" evidence="2">
    <location>
        <begin position="104"/>
        <end position="135"/>
    </location>
</feature>
<gene>
    <name evidence="3" type="ORF">C7999DRAFT_27061</name>
</gene>
<dbReference type="PANTHER" id="PTHR13082:SF0">
    <property type="entry name" value="HISTONE DEACETYLASE COMPLEX SUBUNIT SAP18"/>
    <property type="match status" value="1"/>
</dbReference>
<comment type="similarity">
    <text evidence="1">Belongs to the SAP18 family.</text>
</comment>
<dbReference type="Pfam" id="PF06487">
    <property type="entry name" value="SAP18"/>
    <property type="match status" value="1"/>
</dbReference>